<keyword evidence="2" id="KW-1185">Reference proteome</keyword>
<evidence type="ECO:0000313" key="2">
    <source>
        <dbReference type="Proteomes" id="UP001549363"/>
    </source>
</evidence>
<organism evidence="1 2">
    <name type="scientific">Lysinibacillus parviboronicapiens</name>
    <dbReference type="NCBI Taxonomy" id="436516"/>
    <lineage>
        <taxon>Bacteria</taxon>
        <taxon>Bacillati</taxon>
        <taxon>Bacillota</taxon>
        <taxon>Bacilli</taxon>
        <taxon>Bacillales</taxon>
        <taxon>Bacillaceae</taxon>
        <taxon>Lysinibacillus</taxon>
    </lineage>
</organism>
<accession>A0ABV2PPB7</accession>
<protein>
    <submittedName>
        <fullName evidence="1">Uncharacterized protein</fullName>
    </submittedName>
</protein>
<comment type="caution">
    <text evidence="1">The sequence shown here is derived from an EMBL/GenBank/DDBJ whole genome shotgun (WGS) entry which is preliminary data.</text>
</comment>
<proteinExistence type="predicted"/>
<dbReference type="Proteomes" id="UP001549363">
    <property type="component" value="Unassembled WGS sequence"/>
</dbReference>
<evidence type="ECO:0000313" key="1">
    <source>
        <dbReference type="EMBL" id="MET4562796.1"/>
    </source>
</evidence>
<name>A0ABV2PPB7_9BACI</name>
<reference evidence="1 2" key="1">
    <citation type="submission" date="2024-06" db="EMBL/GenBank/DDBJ databases">
        <title>Sorghum-associated microbial communities from plants grown in Nebraska, USA.</title>
        <authorList>
            <person name="Schachtman D."/>
        </authorList>
    </citation>
    <scope>NUCLEOTIDE SEQUENCE [LARGE SCALE GENOMIC DNA]</scope>
    <source>
        <strain evidence="1 2">736</strain>
    </source>
</reference>
<sequence length="32" mass="3893">MTKNQLNEREIEHFVLWEGYVEEVNISVIMLE</sequence>
<gene>
    <name evidence="1" type="ORF">ABIA69_003987</name>
</gene>
<dbReference type="EMBL" id="JBEPSB010000025">
    <property type="protein sequence ID" value="MET4562796.1"/>
    <property type="molecule type" value="Genomic_DNA"/>
</dbReference>